<dbReference type="SUPFAM" id="SSF51735">
    <property type="entry name" value="NAD(P)-binding Rossmann-fold domains"/>
    <property type="match status" value="1"/>
</dbReference>
<dbReference type="PRINTS" id="PR00081">
    <property type="entry name" value="GDHRDH"/>
</dbReference>
<organism evidence="4 5">
    <name type="scientific">Pseudofrankia inefficax (strain DSM 45817 / CECT 9037 / DDB 130130 / EuI1c)</name>
    <name type="common">Frankia inefficax</name>
    <dbReference type="NCBI Taxonomy" id="298654"/>
    <lineage>
        <taxon>Bacteria</taxon>
        <taxon>Bacillati</taxon>
        <taxon>Actinomycetota</taxon>
        <taxon>Actinomycetes</taxon>
        <taxon>Frankiales</taxon>
        <taxon>Frankiaceae</taxon>
        <taxon>Pseudofrankia</taxon>
    </lineage>
</organism>
<dbReference type="PRINTS" id="PR00080">
    <property type="entry name" value="SDRFAMILY"/>
</dbReference>
<dbReference type="EMBL" id="CP002299">
    <property type="protein sequence ID" value="ADP84707.1"/>
    <property type="molecule type" value="Genomic_DNA"/>
</dbReference>
<evidence type="ECO:0000313" key="4">
    <source>
        <dbReference type="EMBL" id="ADP84707.1"/>
    </source>
</evidence>
<dbReference type="eggNOG" id="COG1028">
    <property type="taxonomic scope" value="Bacteria"/>
</dbReference>
<dbReference type="FunFam" id="3.40.50.720:FF:000084">
    <property type="entry name" value="Short-chain dehydrogenase reductase"/>
    <property type="match status" value="1"/>
</dbReference>
<comment type="similarity">
    <text evidence="1 3">Belongs to the short-chain dehydrogenases/reductases (SDR) family.</text>
</comment>
<dbReference type="PROSITE" id="PS00061">
    <property type="entry name" value="ADH_SHORT"/>
    <property type="match status" value="1"/>
</dbReference>
<proteinExistence type="inferred from homology"/>
<keyword evidence="5" id="KW-1185">Reference proteome</keyword>
<name>E3JCB8_PSEI1</name>
<dbReference type="HOGENOM" id="CLU_010194_1_3_11"/>
<dbReference type="Gene3D" id="3.40.50.720">
    <property type="entry name" value="NAD(P)-binding Rossmann-like Domain"/>
    <property type="match status" value="1"/>
</dbReference>
<protein>
    <submittedName>
        <fullName evidence="4">Short-chain dehydrogenase/reductase SDR</fullName>
    </submittedName>
</protein>
<evidence type="ECO:0000313" key="5">
    <source>
        <dbReference type="Proteomes" id="UP000002484"/>
    </source>
</evidence>
<dbReference type="AlphaFoldDB" id="E3JCB8"/>
<dbReference type="KEGG" id="fri:FraEuI1c_6738"/>
<dbReference type="InterPro" id="IPR020904">
    <property type="entry name" value="Sc_DH/Rdtase_CS"/>
</dbReference>
<gene>
    <name evidence="4" type="ordered locus">FraEuI1c_6738</name>
</gene>
<dbReference type="PANTHER" id="PTHR48107:SF7">
    <property type="entry name" value="RE15974P"/>
    <property type="match status" value="1"/>
</dbReference>
<accession>E3JCB8</accession>
<dbReference type="Pfam" id="PF00106">
    <property type="entry name" value="adh_short"/>
    <property type="match status" value="1"/>
</dbReference>
<dbReference type="RefSeq" id="WP_013427818.1">
    <property type="nucleotide sequence ID" value="NC_014666.1"/>
</dbReference>
<keyword evidence="2" id="KW-0560">Oxidoreductase</keyword>
<evidence type="ECO:0000256" key="2">
    <source>
        <dbReference type="ARBA" id="ARBA00023002"/>
    </source>
</evidence>
<reference evidence="4 5" key="1">
    <citation type="submission" date="2010-10" db="EMBL/GenBank/DDBJ databases">
        <title>Complete sequence of Frankia sp. EuI1c.</title>
        <authorList>
            <consortium name="US DOE Joint Genome Institute"/>
            <person name="Lucas S."/>
            <person name="Copeland A."/>
            <person name="Lapidus A."/>
            <person name="Cheng J.-F."/>
            <person name="Bruce D."/>
            <person name="Goodwin L."/>
            <person name="Pitluck S."/>
            <person name="Chertkov O."/>
            <person name="Detter J.C."/>
            <person name="Han C."/>
            <person name="Tapia R."/>
            <person name="Land M."/>
            <person name="Hauser L."/>
            <person name="Jeffries C."/>
            <person name="Kyrpides N."/>
            <person name="Ivanova N."/>
            <person name="Mikhailova N."/>
            <person name="Beauchemin N."/>
            <person name="Sen A."/>
            <person name="Sur S.A."/>
            <person name="Gtari M."/>
            <person name="Wall L."/>
            <person name="Tisa L."/>
            <person name="Woyke T."/>
        </authorList>
    </citation>
    <scope>NUCLEOTIDE SEQUENCE [LARGE SCALE GENOMIC DNA]</scope>
    <source>
        <strain evidence="5">DSM 45817 / CECT 9037 / EuI1c</strain>
    </source>
</reference>
<dbReference type="InterPro" id="IPR002347">
    <property type="entry name" value="SDR_fam"/>
</dbReference>
<evidence type="ECO:0000256" key="3">
    <source>
        <dbReference type="RuleBase" id="RU000363"/>
    </source>
</evidence>
<dbReference type="CDD" id="cd05233">
    <property type="entry name" value="SDR_c"/>
    <property type="match status" value="1"/>
</dbReference>
<evidence type="ECO:0000256" key="1">
    <source>
        <dbReference type="ARBA" id="ARBA00006484"/>
    </source>
</evidence>
<dbReference type="Proteomes" id="UP000002484">
    <property type="component" value="Chromosome"/>
</dbReference>
<sequence length="258" mass="26026">MTVGAESLPAQRGVAVVTGGSRGIGATTAVELARNGWDVCLSYRTDDEAAAGVLARCEAAGARAVAVRADVSSSADVTALFAAADRLGPVSVLVNNAGIVDRRARVDEMSPERLERMLAVNVVGAFLCAGAAVRRMSTRYGGTGGAIVNVSSAASRLGSPGEYVDYAASKGAIDTMTIGLAKEVAAEGIRVNAVRPGIIDTEIHASGGQPDRAAQVGPSAPLGRAGTPAEVAAAILWFCLPESSSYATAALLDLSGGR</sequence>
<dbReference type="InterPro" id="IPR036291">
    <property type="entry name" value="NAD(P)-bd_dom_sf"/>
</dbReference>
<dbReference type="InParanoid" id="E3JCB8"/>
<dbReference type="GO" id="GO:0016614">
    <property type="term" value="F:oxidoreductase activity, acting on CH-OH group of donors"/>
    <property type="evidence" value="ECO:0007669"/>
    <property type="project" value="UniProtKB-ARBA"/>
</dbReference>
<dbReference type="PANTHER" id="PTHR48107">
    <property type="entry name" value="NADPH-DEPENDENT ALDEHYDE REDUCTASE-LIKE PROTEIN, CHLOROPLASTIC-RELATED"/>
    <property type="match status" value="1"/>
</dbReference>
<dbReference type="STRING" id="298654.FraEuI1c_6738"/>